<name>A0A844GCI0_9NEIS</name>
<proteinExistence type="predicted"/>
<dbReference type="AlphaFoldDB" id="A0A844GCI0"/>
<protein>
    <submittedName>
        <fullName evidence="1">Uncharacterized protein</fullName>
    </submittedName>
</protein>
<comment type="caution">
    <text evidence="1">The sequence shown here is derived from an EMBL/GenBank/DDBJ whole genome shotgun (WGS) entry which is preliminary data.</text>
</comment>
<evidence type="ECO:0000313" key="2">
    <source>
        <dbReference type="Proteomes" id="UP000446658"/>
    </source>
</evidence>
<gene>
    <name evidence="1" type="ORF">GKE73_18095</name>
</gene>
<dbReference type="EMBL" id="WLYX01000002">
    <property type="protein sequence ID" value="MTD34256.1"/>
    <property type="molecule type" value="Genomic_DNA"/>
</dbReference>
<dbReference type="Proteomes" id="UP000446658">
    <property type="component" value="Unassembled WGS sequence"/>
</dbReference>
<reference evidence="1 2" key="1">
    <citation type="submission" date="2019-11" db="EMBL/GenBank/DDBJ databases">
        <title>Draft genome sequence of Paludibacterium sp. dN18-1.</title>
        <authorList>
            <person name="Im W.-T."/>
        </authorList>
    </citation>
    <scope>NUCLEOTIDE SEQUENCE [LARGE SCALE GENOMIC DNA]</scope>
    <source>
        <strain evidence="2">dN 18-1</strain>
    </source>
</reference>
<accession>A0A844GCI0</accession>
<sequence>MQLNTGRTSEAQREIFMVIDVGVSTTDFGVFLLQHNPDKEVCLTRIIHGHD</sequence>
<organism evidence="1 2">
    <name type="scientific">Paludibacterium denitrificans</name>
    <dbReference type="NCBI Taxonomy" id="2675226"/>
    <lineage>
        <taxon>Bacteria</taxon>
        <taxon>Pseudomonadati</taxon>
        <taxon>Pseudomonadota</taxon>
        <taxon>Betaproteobacteria</taxon>
        <taxon>Neisseriales</taxon>
        <taxon>Chromobacteriaceae</taxon>
        <taxon>Paludibacterium</taxon>
    </lineage>
</organism>
<dbReference type="RefSeq" id="WP_230371701.1">
    <property type="nucleotide sequence ID" value="NZ_WLYX01000002.1"/>
</dbReference>
<keyword evidence="2" id="KW-1185">Reference proteome</keyword>
<evidence type="ECO:0000313" key="1">
    <source>
        <dbReference type="EMBL" id="MTD34256.1"/>
    </source>
</evidence>